<organism evidence="1 2">
    <name type="scientific">Clostridium simiarum</name>
    <dbReference type="NCBI Taxonomy" id="2841506"/>
    <lineage>
        <taxon>Bacteria</taxon>
        <taxon>Bacillati</taxon>
        <taxon>Bacillota</taxon>
        <taxon>Clostridia</taxon>
        <taxon>Eubacteriales</taxon>
        <taxon>Clostridiaceae</taxon>
        <taxon>Clostridium</taxon>
    </lineage>
</organism>
<accession>A0ABS6EZQ1</accession>
<dbReference type="EMBL" id="JAHLQL010000002">
    <property type="protein sequence ID" value="MBU5591705.1"/>
    <property type="molecule type" value="Genomic_DNA"/>
</dbReference>
<dbReference type="PANTHER" id="PTHR42967">
    <property type="entry name" value="METAL DEPENDENT HYDROLASE"/>
    <property type="match status" value="1"/>
</dbReference>
<sequence length="215" mass="24583">MRINWIGHSCFLIITSENTSILVDPFEGMDLDSLYEVYPTIDVVTTSHKHFDHSYIDPFKSSSLIIDEAKPYVFKDLKIQGYSSYHDDYGGLKRGENIVYTISTENFNLCHFGDIGHIPSKELIEKIGDLTVLFIPVGGNTTLDGNKAYSTTKLIKSNIIIPMHYKTKNYLFLTEDASRFIVNIKNVIKHDSYELILHESINRMQNQVVLLNSLQ</sequence>
<keyword evidence="2" id="KW-1185">Reference proteome</keyword>
<dbReference type="RefSeq" id="WP_216456703.1">
    <property type="nucleotide sequence ID" value="NZ_JAHLQL010000002.1"/>
</dbReference>
<gene>
    <name evidence="1" type="ORF">KQI89_08000</name>
</gene>
<dbReference type="Pfam" id="PF13483">
    <property type="entry name" value="Lactamase_B_3"/>
    <property type="match status" value="1"/>
</dbReference>
<evidence type="ECO:0000313" key="1">
    <source>
        <dbReference type="EMBL" id="MBU5591705.1"/>
    </source>
</evidence>
<evidence type="ECO:0000313" key="2">
    <source>
        <dbReference type="Proteomes" id="UP000736583"/>
    </source>
</evidence>
<reference evidence="1 2" key="1">
    <citation type="submission" date="2021-06" db="EMBL/GenBank/DDBJ databases">
        <authorList>
            <person name="Sun Q."/>
            <person name="Li D."/>
        </authorList>
    </citation>
    <scope>NUCLEOTIDE SEQUENCE [LARGE SCALE GENOMIC DNA]</scope>
    <source>
        <strain evidence="1 2">MSJ-4</strain>
    </source>
</reference>
<proteinExistence type="predicted"/>
<dbReference type="Proteomes" id="UP000736583">
    <property type="component" value="Unassembled WGS sequence"/>
</dbReference>
<dbReference type="PANTHER" id="PTHR42967:SF1">
    <property type="entry name" value="MBL FOLD METALLO-HYDROLASE"/>
    <property type="match status" value="1"/>
</dbReference>
<comment type="caution">
    <text evidence="1">The sequence shown here is derived from an EMBL/GenBank/DDBJ whole genome shotgun (WGS) entry which is preliminary data.</text>
</comment>
<name>A0ABS6EZQ1_9CLOT</name>
<protein>
    <submittedName>
        <fullName evidence="1">MBL fold metallo-hydrolase</fullName>
    </submittedName>
</protein>